<dbReference type="Proteomes" id="UP001596513">
    <property type="component" value="Unassembled WGS sequence"/>
</dbReference>
<reference evidence="6" key="1">
    <citation type="journal article" date="2019" name="Int. J. Syst. Evol. Microbiol.">
        <title>The Global Catalogue of Microorganisms (GCM) 10K type strain sequencing project: providing services to taxonomists for standard genome sequencing and annotation.</title>
        <authorList>
            <consortium name="The Broad Institute Genomics Platform"/>
            <consortium name="The Broad Institute Genome Sequencing Center for Infectious Disease"/>
            <person name="Wu L."/>
            <person name="Ma J."/>
        </authorList>
    </citation>
    <scope>NUCLEOTIDE SEQUENCE [LARGE SCALE GENOMIC DNA]</scope>
    <source>
        <strain evidence="6">JCM 19635</strain>
    </source>
</reference>
<feature type="chain" id="PRO_5047226318" evidence="2">
    <location>
        <begin position="22"/>
        <end position="492"/>
    </location>
</feature>
<dbReference type="EMBL" id="JBHTEK010000001">
    <property type="protein sequence ID" value="MFC7668633.1"/>
    <property type="molecule type" value="Genomic_DNA"/>
</dbReference>
<keyword evidence="5" id="KW-0540">Nuclease</keyword>
<dbReference type="InterPro" id="IPR044929">
    <property type="entry name" value="DNA/RNA_non-sp_Endonuclease_sf"/>
</dbReference>
<protein>
    <submittedName>
        <fullName evidence="5">DNA/RNA non-specific endonuclease</fullName>
    </submittedName>
</protein>
<feature type="compositionally biased region" description="Low complexity" evidence="1">
    <location>
        <begin position="21"/>
        <end position="35"/>
    </location>
</feature>
<gene>
    <name evidence="5" type="ORF">ACFQT0_15605</name>
</gene>
<dbReference type="GO" id="GO:0004519">
    <property type="term" value="F:endonuclease activity"/>
    <property type="evidence" value="ECO:0007669"/>
    <property type="project" value="UniProtKB-KW"/>
</dbReference>
<evidence type="ECO:0000256" key="1">
    <source>
        <dbReference type="SAM" id="MobiDB-lite"/>
    </source>
</evidence>
<comment type="caution">
    <text evidence="5">The sequence shown here is derived from an EMBL/GenBank/DDBJ whole genome shotgun (WGS) entry which is preliminary data.</text>
</comment>
<dbReference type="SMART" id="SM00477">
    <property type="entry name" value="NUC"/>
    <property type="match status" value="1"/>
</dbReference>
<name>A0ABW2U588_9BACT</name>
<feature type="signal peptide" evidence="2">
    <location>
        <begin position="1"/>
        <end position="21"/>
    </location>
</feature>
<keyword evidence="6" id="KW-1185">Reference proteome</keyword>
<dbReference type="RefSeq" id="WP_380204101.1">
    <property type="nucleotide sequence ID" value="NZ_JBHTEK010000001.1"/>
</dbReference>
<sequence length="492" mass="52703">MRSSILLLSLALLACSQQPETATQQPTAPARSTQAVPSPFPETFETGSKGAYSEADEPLATGSWRFAEALVGSSAQDHKSGERAARLHNLGRIRMNFDAAPGVQRITISAAAYGQDGPSTWELWLSRDGGRSYARTGQPVETSGPKLVPHVFAGVANEPIRLEIRKTSGQNSRLNIDDIRLETAKGPAVAVSTGATGGYFENRNSTQPTAPGQPNSRTSHPRPGTGQASAPAGSFAPSTSEDNLALGNPSGATSDPANANNYLLVHPEFTTGYHAARGIPTWVSWHVGRGDLGQAPRQNNFRPDAALPRQFYQVAPASYSRSGFDKGHNCPSGDRTSDLDANSATFLMTNMVPQAPHNNQQTWAHLEEYGRSQVQRGQEVYVIMGSYGRGGTGANGFAQTLDQGRVTVPARIWKVMVILPEGQNDLQRLGSDPSVRVLAIDTPNDNAVNPDWRQYLTSVDKIEAATGLDLLSALPQNTQARLQKLVDSGRAE</sequence>
<feature type="region of interest" description="Disordered" evidence="1">
    <location>
        <begin position="21"/>
        <end position="55"/>
    </location>
</feature>
<dbReference type="Gene3D" id="3.40.570.10">
    <property type="entry name" value="Extracellular Endonuclease, subunit A"/>
    <property type="match status" value="1"/>
</dbReference>
<dbReference type="InterPro" id="IPR040255">
    <property type="entry name" value="Non-specific_endonuclease"/>
</dbReference>
<dbReference type="PROSITE" id="PS51257">
    <property type="entry name" value="PROKAR_LIPOPROTEIN"/>
    <property type="match status" value="1"/>
</dbReference>
<evidence type="ECO:0000313" key="5">
    <source>
        <dbReference type="EMBL" id="MFC7668633.1"/>
    </source>
</evidence>
<dbReference type="Pfam" id="PF01223">
    <property type="entry name" value="Endonuclease_NS"/>
    <property type="match status" value="1"/>
</dbReference>
<accession>A0ABW2U588</accession>
<feature type="domain" description="ENPP1-3/EXOG-like endonuclease/phosphodiesterase" evidence="3">
    <location>
        <begin position="266"/>
        <end position="477"/>
    </location>
</feature>
<dbReference type="SUPFAM" id="SSF54060">
    <property type="entry name" value="His-Me finger endonucleases"/>
    <property type="match status" value="1"/>
</dbReference>
<dbReference type="PANTHER" id="PTHR13966">
    <property type="entry name" value="ENDONUCLEASE RELATED"/>
    <property type="match status" value="1"/>
</dbReference>
<dbReference type="PANTHER" id="PTHR13966:SF5">
    <property type="entry name" value="ENDONUCLEASE G, MITOCHONDRIAL"/>
    <property type="match status" value="1"/>
</dbReference>
<dbReference type="InterPro" id="IPR020821">
    <property type="entry name" value="ENPP1-3/EXOG-like_nuc-like"/>
</dbReference>
<dbReference type="InterPro" id="IPR001604">
    <property type="entry name" value="Endo_G_ENPP1-like_dom"/>
</dbReference>
<evidence type="ECO:0000259" key="4">
    <source>
        <dbReference type="SMART" id="SM00892"/>
    </source>
</evidence>
<dbReference type="InterPro" id="IPR044925">
    <property type="entry name" value="His-Me_finger_sf"/>
</dbReference>
<keyword evidence="5" id="KW-0255">Endonuclease</keyword>
<feature type="region of interest" description="Disordered" evidence="1">
    <location>
        <begin position="192"/>
        <end position="253"/>
    </location>
</feature>
<evidence type="ECO:0000256" key="2">
    <source>
        <dbReference type="SAM" id="SignalP"/>
    </source>
</evidence>
<dbReference type="CDD" id="cd00091">
    <property type="entry name" value="NUC"/>
    <property type="match status" value="1"/>
</dbReference>
<keyword evidence="2" id="KW-0732">Signal</keyword>
<feature type="compositionally biased region" description="Polar residues" evidence="1">
    <location>
        <begin position="202"/>
        <end position="218"/>
    </location>
</feature>
<evidence type="ECO:0000259" key="3">
    <source>
        <dbReference type="SMART" id="SM00477"/>
    </source>
</evidence>
<dbReference type="SMART" id="SM00892">
    <property type="entry name" value="Endonuclease_NS"/>
    <property type="match status" value="1"/>
</dbReference>
<feature type="domain" description="DNA/RNA non-specific endonuclease/pyrophosphatase/phosphodiesterase" evidence="4">
    <location>
        <begin position="265"/>
        <end position="477"/>
    </location>
</feature>
<evidence type="ECO:0000313" key="6">
    <source>
        <dbReference type="Proteomes" id="UP001596513"/>
    </source>
</evidence>
<organism evidence="5 6">
    <name type="scientific">Hymenobacter humi</name>
    <dbReference type="NCBI Taxonomy" id="1411620"/>
    <lineage>
        <taxon>Bacteria</taxon>
        <taxon>Pseudomonadati</taxon>
        <taxon>Bacteroidota</taxon>
        <taxon>Cytophagia</taxon>
        <taxon>Cytophagales</taxon>
        <taxon>Hymenobacteraceae</taxon>
        <taxon>Hymenobacter</taxon>
    </lineage>
</organism>
<keyword evidence="5" id="KW-0378">Hydrolase</keyword>
<proteinExistence type="predicted"/>